<dbReference type="CDD" id="cd22157">
    <property type="entry name" value="F-box_AtFBW1-like"/>
    <property type="match status" value="1"/>
</dbReference>
<keyword evidence="3" id="KW-1185">Reference proteome</keyword>
<dbReference type="InterPro" id="IPR001810">
    <property type="entry name" value="F-box_dom"/>
</dbReference>
<dbReference type="PANTHER" id="PTHR31672">
    <property type="entry name" value="BNACNNG10540D PROTEIN"/>
    <property type="match status" value="1"/>
</dbReference>
<evidence type="ECO:0000313" key="3">
    <source>
        <dbReference type="Proteomes" id="UP001367508"/>
    </source>
</evidence>
<dbReference type="InterPro" id="IPR006527">
    <property type="entry name" value="F-box-assoc_dom_typ1"/>
</dbReference>
<dbReference type="SMART" id="SM00256">
    <property type="entry name" value="FBOX"/>
    <property type="match status" value="1"/>
</dbReference>
<name>A0AAN9LRY7_CANGL</name>
<dbReference type="NCBIfam" id="TIGR01640">
    <property type="entry name" value="F_box_assoc_1"/>
    <property type="match status" value="1"/>
</dbReference>
<dbReference type="EMBL" id="JAYMYQ010000004">
    <property type="protein sequence ID" value="KAK7340706.1"/>
    <property type="molecule type" value="Genomic_DNA"/>
</dbReference>
<organism evidence="2 3">
    <name type="scientific">Canavalia gladiata</name>
    <name type="common">Sword bean</name>
    <name type="synonym">Dolichos gladiatus</name>
    <dbReference type="NCBI Taxonomy" id="3824"/>
    <lineage>
        <taxon>Eukaryota</taxon>
        <taxon>Viridiplantae</taxon>
        <taxon>Streptophyta</taxon>
        <taxon>Embryophyta</taxon>
        <taxon>Tracheophyta</taxon>
        <taxon>Spermatophyta</taxon>
        <taxon>Magnoliopsida</taxon>
        <taxon>eudicotyledons</taxon>
        <taxon>Gunneridae</taxon>
        <taxon>Pentapetalae</taxon>
        <taxon>rosids</taxon>
        <taxon>fabids</taxon>
        <taxon>Fabales</taxon>
        <taxon>Fabaceae</taxon>
        <taxon>Papilionoideae</taxon>
        <taxon>50 kb inversion clade</taxon>
        <taxon>NPAAA clade</taxon>
        <taxon>indigoferoid/millettioid clade</taxon>
        <taxon>Phaseoleae</taxon>
        <taxon>Canavalia</taxon>
    </lineage>
</organism>
<dbReference type="Pfam" id="PF07734">
    <property type="entry name" value="FBA_1"/>
    <property type="match status" value="1"/>
</dbReference>
<evidence type="ECO:0000313" key="2">
    <source>
        <dbReference type="EMBL" id="KAK7340706.1"/>
    </source>
</evidence>
<dbReference type="InterPro" id="IPR036047">
    <property type="entry name" value="F-box-like_dom_sf"/>
</dbReference>
<feature type="domain" description="F-box" evidence="1">
    <location>
        <begin position="11"/>
        <end position="57"/>
    </location>
</feature>
<comment type="caution">
    <text evidence="2">The sequence shown here is derived from an EMBL/GenBank/DDBJ whole genome shotgun (WGS) entry which is preliminary data.</text>
</comment>
<protein>
    <recommendedName>
        <fullName evidence="1">F-box domain-containing protein</fullName>
    </recommendedName>
</protein>
<dbReference type="AlphaFoldDB" id="A0AAN9LRY7"/>
<accession>A0AAN9LRY7</accession>
<gene>
    <name evidence="2" type="ORF">VNO77_21416</name>
</gene>
<proteinExistence type="predicted"/>
<dbReference type="Proteomes" id="UP001367508">
    <property type="component" value="Unassembled WGS sequence"/>
</dbReference>
<dbReference type="SUPFAM" id="SSF81383">
    <property type="entry name" value="F-box domain"/>
    <property type="match status" value="1"/>
</dbReference>
<reference evidence="2 3" key="1">
    <citation type="submission" date="2024-01" db="EMBL/GenBank/DDBJ databases">
        <title>The genomes of 5 underutilized Papilionoideae crops provide insights into root nodulation and disease resistanc.</title>
        <authorList>
            <person name="Jiang F."/>
        </authorList>
    </citation>
    <scope>NUCLEOTIDE SEQUENCE [LARGE SCALE GENOMIC DNA]</scope>
    <source>
        <strain evidence="2">LVBAO_FW01</strain>
        <tissue evidence="2">Leaves</tissue>
    </source>
</reference>
<dbReference type="PROSITE" id="PS50181">
    <property type="entry name" value="FBOX"/>
    <property type="match status" value="1"/>
</dbReference>
<evidence type="ECO:0000259" key="1">
    <source>
        <dbReference type="PROSITE" id="PS50181"/>
    </source>
</evidence>
<dbReference type="InterPro" id="IPR050796">
    <property type="entry name" value="SCF_F-box_component"/>
</dbReference>
<sequence length="403" mass="46395">MRSKSKKMENLVLCPTLPDDLIVEILLRLPVKSLVRFKCVSKSWLSLISNPKFAKSHFDLDAAPTHRLLLKSTHFYIQSIDVDASLHDNSGLAYLPLPLPSPPSPHRRDFRIERSRENHEILGSCRGLILLYYECGDLILWNPSTGAYKRISNTCSDLTYEFLHGFVYDESLDDYLVILMELYNPEVLASGWPTRIEFISFKNDSWNYVEDINVRYKDMGYEFRAGSLLNGALYWLVFSDDKKVPLIVTFNVAERKLWEIPLPRDLVVEGKYELYSLRVMGGCLSLCCTLRGRATDEIWVMQEYEAHSSWTKVIVMPTFDIPDNHFSPLWVTKDGAIFGSNFCGRLEKLNGKGVVLEHLSYRRSRGWYGGNIQSAIYKESLLTLPYHHSRVSPGETGQFDEHF</sequence>
<dbReference type="Gene3D" id="1.20.1280.50">
    <property type="match status" value="1"/>
</dbReference>
<dbReference type="Pfam" id="PF00646">
    <property type="entry name" value="F-box"/>
    <property type="match status" value="1"/>
</dbReference>
<dbReference type="PANTHER" id="PTHR31672:SF13">
    <property type="entry name" value="F-BOX PROTEIN CPR30-LIKE"/>
    <property type="match status" value="1"/>
</dbReference>
<dbReference type="InterPro" id="IPR017451">
    <property type="entry name" value="F-box-assoc_interact_dom"/>
</dbReference>